<evidence type="ECO:0000259" key="1">
    <source>
        <dbReference type="Pfam" id="PF07238"/>
    </source>
</evidence>
<dbReference type="GO" id="GO:0035438">
    <property type="term" value="F:cyclic-di-GMP binding"/>
    <property type="evidence" value="ECO:0007669"/>
    <property type="project" value="InterPro"/>
</dbReference>
<accession>A0A1Z3N635</accession>
<name>A0A1Z3N635_BDEBC</name>
<proteinExistence type="predicted"/>
<dbReference type="Proteomes" id="UP000197003">
    <property type="component" value="Chromosome"/>
</dbReference>
<dbReference type="AlphaFoldDB" id="A0A1Z3N635"/>
<gene>
    <name evidence="2" type="ORF">B9G79_04840</name>
</gene>
<feature type="domain" description="PilZ" evidence="1">
    <location>
        <begin position="107"/>
        <end position="215"/>
    </location>
</feature>
<evidence type="ECO:0000313" key="2">
    <source>
        <dbReference type="EMBL" id="ASD62942.1"/>
    </source>
</evidence>
<dbReference type="Pfam" id="PF07238">
    <property type="entry name" value="PilZ"/>
    <property type="match status" value="1"/>
</dbReference>
<dbReference type="SUPFAM" id="SSF141371">
    <property type="entry name" value="PilZ domain-like"/>
    <property type="match status" value="1"/>
</dbReference>
<dbReference type="EMBL" id="CP020946">
    <property type="protein sequence ID" value="ASD62942.1"/>
    <property type="molecule type" value="Genomic_DNA"/>
</dbReference>
<reference evidence="2 3" key="1">
    <citation type="submission" date="2017-04" db="EMBL/GenBank/DDBJ databases">
        <title>Whole genome sequence of Bdellovibrio bacteriovorus strain SSB218315.</title>
        <authorList>
            <person name="Oyedara O."/>
            <person name="Rodriguez-Perez M.A."/>
        </authorList>
    </citation>
    <scope>NUCLEOTIDE SEQUENCE [LARGE SCALE GENOMIC DNA]</scope>
    <source>
        <strain evidence="2 3">SSB218315</strain>
    </source>
</reference>
<dbReference type="OrthoDB" id="5290919at2"/>
<evidence type="ECO:0000313" key="3">
    <source>
        <dbReference type="Proteomes" id="UP000197003"/>
    </source>
</evidence>
<sequence length="228" mass="25836">MSESLVVFKAIHNEAEKQTLLQRLVNSNESIVLRDKFDRSITLRTMGVNDKLQIKCHPPESTAMNTEDSATFTASFSIKGEKYLFETHPVINENNVTLTVLNLFHLQKRKNYRYVIPADYSAEFVVTYLNQAVCSHTCRLLDLSTEGCAVEIPQTEANLQLEDLVEAEIFLGDREPIVVQGLIKNIRVKNDETLVLGVEFNHMANASEGKIVASLTDLQRDIYFRRTG</sequence>
<dbReference type="InterPro" id="IPR009875">
    <property type="entry name" value="PilZ_domain"/>
</dbReference>
<protein>
    <submittedName>
        <fullName evidence="2">PilZ domain-containing protein</fullName>
    </submittedName>
</protein>
<dbReference type="RefSeq" id="WP_088564529.1">
    <property type="nucleotide sequence ID" value="NZ_CP020946.1"/>
</dbReference>
<dbReference type="Gene3D" id="2.40.10.220">
    <property type="entry name" value="predicted glycosyltransferase like domains"/>
    <property type="match status" value="1"/>
</dbReference>
<organism evidence="2 3">
    <name type="scientific">Bdellovibrio bacteriovorus</name>
    <dbReference type="NCBI Taxonomy" id="959"/>
    <lineage>
        <taxon>Bacteria</taxon>
        <taxon>Pseudomonadati</taxon>
        <taxon>Bdellovibrionota</taxon>
        <taxon>Bdellovibrionia</taxon>
        <taxon>Bdellovibrionales</taxon>
        <taxon>Pseudobdellovibrionaceae</taxon>
        <taxon>Bdellovibrio</taxon>
    </lineage>
</organism>